<sequence length="38" mass="4408">MFSYTSEDKINCNDLSKKLQEMLKKTNNPIGLNKAVKY</sequence>
<organism evidence="1 2">
    <name type="scientific">Chryseobacterium geocarposphaerae</name>
    <dbReference type="NCBI Taxonomy" id="1416776"/>
    <lineage>
        <taxon>Bacteria</taxon>
        <taxon>Pseudomonadati</taxon>
        <taxon>Bacteroidota</taxon>
        <taxon>Flavobacteriia</taxon>
        <taxon>Flavobacteriales</taxon>
        <taxon>Weeksellaceae</taxon>
        <taxon>Chryseobacterium group</taxon>
        <taxon>Chryseobacterium</taxon>
    </lineage>
</organism>
<comment type="caution">
    <text evidence="1">The sequence shown here is derived from an EMBL/GenBank/DDBJ whole genome shotgun (WGS) entry which is preliminary data.</text>
</comment>
<dbReference type="EMBL" id="JAVDQS010000005">
    <property type="protein sequence ID" value="MDR6405284.1"/>
    <property type="molecule type" value="Genomic_DNA"/>
</dbReference>
<accession>A0ABU1LEX3</accession>
<reference evidence="1 2" key="1">
    <citation type="submission" date="2023-07" db="EMBL/GenBank/DDBJ databases">
        <title>Sorghum-associated microbial communities from plants grown in Nebraska, USA.</title>
        <authorList>
            <person name="Schachtman D."/>
        </authorList>
    </citation>
    <scope>NUCLEOTIDE SEQUENCE [LARGE SCALE GENOMIC DNA]</scope>
    <source>
        <strain evidence="1 2">DS1709</strain>
    </source>
</reference>
<dbReference type="Proteomes" id="UP001184853">
    <property type="component" value="Unassembled WGS sequence"/>
</dbReference>
<keyword evidence="2" id="KW-1185">Reference proteome</keyword>
<proteinExistence type="predicted"/>
<evidence type="ECO:0000313" key="1">
    <source>
        <dbReference type="EMBL" id="MDR6405284.1"/>
    </source>
</evidence>
<name>A0ABU1LEX3_9FLAO</name>
<evidence type="ECO:0000313" key="2">
    <source>
        <dbReference type="Proteomes" id="UP001184853"/>
    </source>
</evidence>
<protein>
    <submittedName>
        <fullName evidence="1">Uncharacterized protein</fullName>
    </submittedName>
</protein>
<gene>
    <name evidence="1" type="ORF">J2781_002213</name>
</gene>